<dbReference type="AlphaFoldDB" id="A0A1I7KH63"/>
<keyword evidence="1" id="KW-0732">Signal</keyword>
<dbReference type="STRING" id="388950.GCA_001611675_03075"/>
<sequence length="202" mass="22910">MTTIRTILLLLFASSFLMGCEKCANVSFSEPTLAETEWLVYGNLQKAVADQQRDLKDTILFLDEETKDTIRYFRTGIYAQSLPGDGYSIEDQCIEQLNTQMTNIIEDESKRNPLLATSILSKPDSLLIRIGVDKTGSWAIDPNGVTLPQMLINGKEYYDVYELTGTGTKPTDVKKLYFNKEYGFLEVHFVNDKKKLSLLEIL</sequence>
<accession>A0A1I7KH63</accession>
<dbReference type="PROSITE" id="PS51257">
    <property type="entry name" value="PROKAR_LIPOPROTEIN"/>
    <property type="match status" value="1"/>
</dbReference>
<evidence type="ECO:0000313" key="3">
    <source>
        <dbReference type="Proteomes" id="UP000182491"/>
    </source>
</evidence>
<feature type="signal peptide" evidence="1">
    <location>
        <begin position="1"/>
        <end position="19"/>
    </location>
</feature>
<gene>
    <name evidence="2" type="ORF">SAMN04487941_3739</name>
</gene>
<dbReference type="RefSeq" id="WP_068838977.1">
    <property type="nucleotide sequence ID" value="NZ_BMXC01000006.1"/>
</dbReference>
<feature type="chain" id="PRO_5010191344" evidence="1">
    <location>
        <begin position="20"/>
        <end position="202"/>
    </location>
</feature>
<evidence type="ECO:0000256" key="1">
    <source>
        <dbReference type="SAM" id="SignalP"/>
    </source>
</evidence>
<proteinExistence type="predicted"/>
<organism evidence="2 3">
    <name type="scientific">Pontibacter akesuensis</name>
    <dbReference type="NCBI Taxonomy" id="388950"/>
    <lineage>
        <taxon>Bacteria</taxon>
        <taxon>Pseudomonadati</taxon>
        <taxon>Bacteroidota</taxon>
        <taxon>Cytophagia</taxon>
        <taxon>Cytophagales</taxon>
        <taxon>Hymenobacteraceae</taxon>
        <taxon>Pontibacter</taxon>
    </lineage>
</organism>
<reference evidence="3" key="1">
    <citation type="submission" date="2016-10" db="EMBL/GenBank/DDBJ databases">
        <authorList>
            <person name="Varghese N."/>
        </authorList>
    </citation>
    <scope>NUCLEOTIDE SEQUENCE [LARGE SCALE GENOMIC DNA]</scope>
    <source>
        <strain evidence="3">DSM 18820</strain>
    </source>
</reference>
<evidence type="ECO:0000313" key="2">
    <source>
        <dbReference type="EMBL" id="SFU96765.1"/>
    </source>
</evidence>
<dbReference type="EMBL" id="FPCA01000005">
    <property type="protein sequence ID" value="SFU96765.1"/>
    <property type="molecule type" value="Genomic_DNA"/>
</dbReference>
<keyword evidence="3" id="KW-1185">Reference proteome</keyword>
<dbReference type="OrthoDB" id="851556at2"/>
<dbReference type="Proteomes" id="UP000182491">
    <property type="component" value="Unassembled WGS sequence"/>
</dbReference>
<name>A0A1I7KH63_9BACT</name>
<protein>
    <submittedName>
        <fullName evidence="2">Uncharacterized protein</fullName>
    </submittedName>
</protein>